<feature type="compositionally biased region" description="Acidic residues" evidence="1">
    <location>
        <begin position="37"/>
        <end position="46"/>
    </location>
</feature>
<protein>
    <submittedName>
        <fullName evidence="2">Uncharacterized protein</fullName>
    </submittedName>
</protein>
<dbReference type="EMBL" id="JAPWTK010000021">
    <property type="protein sequence ID" value="KAJ8957676.1"/>
    <property type="molecule type" value="Genomic_DNA"/>
</dbReference>
<feature type="region of interest" description="Disordered" evidence="1">
    <location>
        <begin position="19"/>
        <end position="46"/>
    </location>
</feature>
<reference evidence="2" key="1">
    <citation type="journal article" date="2023" name="Insect Mol. Biol.">
        <title>Genome sequencing provides insights into the evolution of gene families encoding plant cell wall-degrading enzymes in longhorned beetles.</title>
        <authorList>
            <person name="Shin N.R."/>
            <person name="Okamura Y."/>
            <person name="Kirsch R."/>
            <person name="Pauchet Y."/>
        </authorList>
    </citation>
    <scope>NUCLEOTIDE SEQUENCE</scope>
    <source>
        <strain evidence="2">AMC_N1</strain>
    </source>
</reference>
<evidence type="ECO:0000313" key="2">
    <source>
        <dbReference type="EMBL" id="KAJ8957676.1"/>
    </source>
</evidence>
<comment type="caution">
    <text evidence="2">The sequence shown here is derived from an EMBL/GenBank/DDBJ whole genome shotgun (WGS) entry which is preliminary data.</text>
</comment>
<gene>
    <name evidence="2" type="ORF">NQ318_017568</name>
</gene>
<dbReference type="Proteomes" id="UP001162162">
    <property type="component" value="Unassembled WGS sequence"/>
</dbReference>
<dbReference type="AlphaFoldDB" id="A0AAV8Z2C0"/>
<organism evidence="2 3">
    <name type="scientific">Aromia moschata</name>
    <dbReference type="NCBI Taxonomy" id="1265417"/>
    <lineage>
        <taxon>Eukaryota</taxon>
        <taxon>Metazoa</taxon>
        <taxon>Ecdysozoa</taxon>
        <taxon>Arthropoda</taxon>
        <taxon>Hexapoda</taxon>
        <taxon>Insecta</taxon>
        <taxon>Pterygota</taxon>
        <taxon>Neoptera</taxon>
        <taxon>Endopterygota</taxon>
        <taxon>Coleoptera</taxon>
        <taxon>Polyphaga</taxon>
        <taxon>Cucujiformia</taxon>
        <taxon>Chrysomeloidea</taxon>
        <taxon>Cerambycidae</taxon>
        <taxon>Cerambycinae</taxon>
        <taxon>Callichromatini</taxon>
        <taxon>Aromia</taxon>
    </lineage>
</organism>
<feature type="region of interest" description="Disordered" evidence="1">
    <location>
        <begin position="82"/>
        <end position="135"/>
    </location>
</feature>
<accession>A0AAV8Z2C0</accession>
<evidence type="ECO:0000256" key="1">
    <source>
        <dbReference type="SAM" id="MobiDB-lite"/>
    </source>
</evidence>
<keyword evidence="3" id="KW-1185">Reference proteome</keyword>
<evidence type="ECO:0000313" key="3">
    <source>
        <dbReference type="Proteomes" id="UP001162162"/>
    </source>
</evidence>
<sequence>MDRPPGQYDVAERLLEVPYRVVHGPEREQRQRVDPDHDGDEGDVEDDLDQAHYELGVEQEHRLVVPRHLAVQVHRVQGVLDGNVDDDGEEDGVLRLTPADGGALRDGRLRKTAASSAKSKEKRLQRKEEQQRISQAMAAVAEANKLKDPLEPFPVFQEVQQERHRV</sequence>
<name>A0AAV8Z2C0_9CUCU</name>
<proteinExistence type="predicted"/>
<feature type="compositionally biased region" description="Basic and acidic residues" evidence="1">
    <location>
        <begin position="23"/>
        <end position="36"/>
    </location>
</feature>